<feature type="active site" description="Charge relay system" evidence="14">
    <location>
        <position position="138"/>
    </location>
</feature>
<dbReference type="GO" id="GO:0004252">
    <property type="term" value="F:serine-type endopeptidase activity"/>
    <property type="evidence" value="ECO:0007669"/>
    <property type="project" value="InterPro"/>
</dbReference>
<gene>
    <name evidence="18" type="ORF">MB2181_02980</name>
</gene>
<proteinExistence type="inferred from homology"/>
<feature type="binding site" evidence="15">
    <location>
        <begin position="209"/>
        <end position="211"/>
    </location>
    <ligand>
        <name>substrate</name>
    </ligand>
</feature>
<evidence type="ECO:0000256" key="11">
    <source>
        <dbReference type="ARBA" id="ARBA00022825"/>
    </source>
</evidence>
<evidence type="ECO:0000256" key="13">
    <source>
        <dbReference type="ARBA" id="ARBA00032850"/>
    </source>
</evidence>
<comment type="catalytic activity">
    <reaction evidence="1">
        <text>Acts on substrates that are at least partially unfolded. The cleavage site P1 residue is normally between a pair of hydrophobic residues, such as Val-|-Val.</text>
        <dbReference type="EC" id="3.4.21.107"/>
    </reaction>
</comment>
<dbReference type="SUPFAM" id="SSF50156">
    <property type="entry name" value="PDZ domain-like"/>
    <property type="match status" value="2"/>
</dbReference>
<comment type="similarity">
    <text evidence="3">Belongs to the peptidase S1C family.</text>
</comment>
<keyword evidence="7 16" id="KW-0732">Signal</keyword>
<evidence type="ECO:0000256" key="5">
    <source>
        <dbReference type="ARBA" id="ARBA00013958"/>
    </source>
</evidence>
<evidence type="ECO:0000256" key="3">
    <source>
        <dbReference type="ARBA" id="ARBA00010541"/>
    </source>
</evidence>
<dbReference type="PANTHER" id="PTHR22939:SF130">
    <property type="entry name" value="PERIPLASMIC SERINE ENDOPROTEASE DEGP-LIKE-RELATED"/>
    <property type="match status" value="1"/>
</dbReference>
<dbReference type="Gene3D" id="2.30.42.10">
    <property type="match status" value="1"/>
</dbReference>
<feature type="active site" description="Charge relay system" evidence="14">
    <location>
        <position position="108"/>
    </location>
</feature>
<keyword evidence="19" id="KW-1185">Reference proteome</keyword>
<keyword evidence="10" id="KW-0378">Hydrolase</keyword>
<feature type="binding site" evidence="15">
    <location>
        <position position="108"/>
    </location>
    <ligand>
        <name>substrate</name>
    </ligand>
</feature>
<evidence type="ECO:0000256" key="10">
    <source>
        <dbReference type="ARBA" id="ARBA00022801"/>
    </source>
</evidence>
<keyword evidence="9" id="KW-0574">Periplasm</keyword>
<dbReference type="OrthoDB" id="9758917at2"/>
<evidence type="ECO:0000256" key="6">
    <source>
        <dbReference type="ARBA" id="ARBA00022670"/>
    </source>
</evidence>
<dbReference type="SMART" id="SM00228">
    <property type="entry name" value="PDZ"/>
    <property type="match status" value="2"/>
</dbReference>
<dbReference type="InterPro" id="IPR036034">
    <property type="entry name" value="PDZ_sf"/>
</dbReference>
<comment type="caution">
    <text evidence="18">The sequence shown here is derived from an EMBL/GenBank/DDBJ whole genome shotgun (WGS) entry which is preliminary data.</text>
</comment>
<keyword evidence="6" id="KW-0645">Protease</keyword>
<sequence length="465" mass="50468">MKYLMYVLFIFGLFTHTLFAADLPDFTVLAEQQGNKVVNISSIIERPNNQNNIPFQDERMQEFFKRFGIPNIPGVPPQGNPQGPEEQVNGTGSGFIIESDGYIITNAHVVAQADTVLVKLADKREFKADILGIDRRTDVALLKIKAKNLPTVQFGNPEKIKVGQWVAAIGSPFGLENTMTVGVVSAKGRALPQENFVPFIQTDVAINPGNSGGPLFNTDGEVIGINSQIYSRTGGYMGLSFAIPIDVAINVADQLKKNGKVIRGWLGVAIQEITEDLSESFGMKDTRGALIAMVEKDSPAERGGILPGDVILKFNKNPLDSSSDLPKFVGTTKPLSEVPVEILRKGKKITLSIKVGEMPNEEMMVAGKKSPAKEVNRIGLSLRELTTEDRKKINGRSGLLVLEVKGPSVASGIRTGDVILALNNSAVQSIASFNQDIRKIPKGKTIALLIYRNGDTLYIPVKVTD</sequence>
<dbReference type="Pfam" id="PF13365">
    <property type="entry name" value="Trypsin_2"/>
    <property type="match status" value="1"/>
</dbReference>
<dbReference type="SUPFAM" id="SSF50494">
    <property type="entry name" value="Trypsin-like serine proteases"/>
    <property type="match status" value="1"/>
</dbReference>
<keyword evidence="11" id="KW-0720">Serine protease</keyword>
<dbReference type="InterPro" id="IPR001940">
    <property type="entry name" value="Peptidase_S1C"/>
</dbReference>
<evidence type="ECO:0000313" key="18">
    <source>
        <dbReference type="EMBL" id="EAV47003.1"/>
    </source>
</evidence>
<evidence type="ECO:0000256" key="15">
    <source>
        <dbReference type="PIRSR" id="PIRSR611782-2"/>
    </source>
</evidence>
<feature type="signal peptide" evidence="16">
    <location>
        <begin position="1"/>
        <end position="20"/>
    </location>
</feature>
<dbReference type="InterPro" id="IPR001478">
    <property type="entry name" value="PDZ"/>
</dbReference>
<evidence type="ECO:0000256" key="1">
    <source>
        <dbReference type="ARBA" id="ARBA00001772"/>
    </source>
</evidence>
<feature type="binding site" evidence="15">
    <location>
        <position position="138"/>
    </location>
    <ligand>
        <name>substrate</name>
    </ligand>
</feature>
<reference evidence="18 19" key="1">
    <citation type="submission" date="2006-11" db="EMBL/GenBank/DDBJ databases">
        <authorList>
            <person name="Giovannoni S."/>
            <person name="Vergin K."/>
            <person name="Ferriera S."/>
            <person name="Johnson J."/>
            <person name="Kravitz S."/>
            <person name="Beeson K."/>
            <person name="Sutton G."/>
            <person name="Rogers Y.-H."/>
            <person name="Friedman R."/>
            <person name="Frazier M."/>
            <person name="Venter J.C."/>
        </authorList>
    </citation>
    <scope>NUCLEOTIDE SEQUENCE [LARGE SCALE GENOMIC DNA]</scope>
    <source>
        <strain evidence="18 19">HTCC2181</strain>
    </source>
</reference>
<dbReference type="InterPro" id="IPR009003">
    <property type="entry name" value="Peptidase_S1_PA"/>
</dbReference>
<organism evidence="18 19">
    <name type="scientific">Methylophilales bacterium HTCC2181</name>
    <dbReference type="NCBI Taxonomy" id="383631"/>
    <lineage>
        <taxon>Bacteria</taxon>
        <taxon>Pseudomonadati</taxon>
        <taxon>Pseudomonadota</taxon>
        <taxon>Betaproteobacteria</taxon>
        <taxon>Nitrosomonadales</taxon>
        <taxon>OM43 clade</taxon>
    </lineage>
</organism>
<dbReference type="PROSITE" id="PS50106">
    <property type="entry name" value="PDZ"/>
    <property type="match status" value="2"/>
</dbReference>
<dbReference type="PRINTS" id="PR00834">
    <property type="entry name" value="PROTEASES2C"/>
</dbReference>
<feature type="active site" description="Charge relay system" evidence="14">
    <location>
        <position position="211"/>
    </location>
</feature>
<feature type="chain" id="PRO_5038344280" description="Probable periplasmic serine endoprotease DegP-like" evidence="16">
    <location>
        <begin position="21"/>
        <end position="465"/>
    </location>
</feature>
<evidence type="ECO:0000256" key="14">
    <source>
        <dbReference type="PIRSR" id="PIRSR611782-1"/>
    </source>
</evidence>
<dbReference type="EMBL" id="AAUX01000001">
    <property type="protein sequence ID" value="EAV47003.1"/>
    <property type="molecule type" value="Genomic_DNA"/>
</dbReference>
<dbReference type="PANTHER" id="PTHR22939">
    <property type="entry name" value="SERINE PROTEASE FAMILY S1C HTRA-RELATED"/>
    <property type="match status" value="1"/>
</dbReference>
<dbReference type="InterPro" id="IPR011782">
    <property type="entry name" value="Pept_S1C_Do"/>
</dbReference>
<evidence type="ECO:0000256" key="9">
    <source>
        <dbReference type="ARBA" id="ARBA00022764"/>
    </source>
</evidence>
<feature type="domain" description="PDZ" evidence="17">
    <location>
        <begin position="250"/>
        <end position="323"/>
    </location>
</feature>
<evidence type="ECO:0000256" key="16">
    <source>
        <dbReference type="SAM" id="SignalP"/>
    </source>
</evidence>
<feature type="domain" description="PDZ" evidence="17">
    <location>
        <begin position="364"/>
        <end position="430"/>
    </location>
</feature>
<evidence type="ECO:0000256" key="7">
    <source>
        <dbReference type="ARBA" id="ARBA00022729"/>
    </source>
</evidence>
<dbReference type="Gene3D" id="2.40.10.120">
    <property type="match status" value="1"/>
</dbReference>
<dbReference type="Pfam" id="PF13180">
    <property type="entry name" value="PDZ_2"/>
    <property type="match status" value="2"/>
</dbReference>
<dbReference type="CDD" id="cd10839">
    <property type="entry name" value="cpPDZ1_DegP-like"/>
    <property type="match status" value="1"/>
</dbReference>
<dbReference type="EC" id="3.4.21.107" evidence="4"/>
<comment type="subcellular location">
    <subcellularLocation>
        <location evidence="2">Periplasm</location>
    </subcellularLocation>
</comment>
<name>A0P643_9PROT</name>
<keyword evidence="12" id="KW-0346">Stress response</keyword>
<evidence type="ECO:0000256" key="12">
    <source>
        <dbReference type="ARBA" id="ARBA00023016"/>
    </source>
</evidence>
<evidence type="ECO:0000256" key="4">
    <source>
        <dbReference type="ARBA" id="ARBA00013035"/>
    </source>
</evidence>
<dbReference type="AlphaFoldDB" id="A0P643"/>
<dbReference type="Gene3D" id="2.30.42.60">
    <property type="match status" value="1"/>
</dbReference>
<dbReference type="NCBIfam" id="TIGR02037">
    <property type="entry name" value="degP_htrA_DO"/>
    <property type="match status" value="1"/>
</dbReference>
<dbReference type="FunFam" id="2.40.10.120:FF:000007">
    <property type="entry name" value="Periplasmic serine endoprotease DegP-like"/>
    <property type="match status" value="1"/>
</dbReference>
<evidence type="ECO:0000259" key="17">
    <source>
        <dbReference type="PROSITE" id="PS50106"/>
    </source>
</evidence>
<dbReference type="Proteomes" id="UP000054262">
    <property type="component" value="Unassembled WGS sequence"/>
</dbReference>
<evidence type="ECO:0000256" key="2">
    <source>
        <dbReference type="ARBA" id="ARBA00004418"/>
    </source>
</evidence>
<evidence type="ECO:0000313" key="19">
    <source>
        <dbReference type="Proteomes" id="UP000054262"/>
    </source>
</evidence>
<evidence type="ECO:0000256" key="8">
    <source>
        <dbReference type="ARBA" id="ARBA00022737"/>
    </source>
</evidence>
<dbReference type="GO" id="GO:0042597">
    <property type="term" value="C:periplasmic space"/>
    <property type="evidence" value="ECO:0007669"/>
    <property type="project" value="UniProtKB-SubCell"/>
</dbReference>
<protein>
    <recommendedName>
        <fullName evidence="5">Probable periplasmic serine endoprotease DegP-like</fullName>
        <ecNumber evidence="4">3.4.21.107</ecNumber>
    </recommendedName>
    <alternativeName>
        <fullName evidence="13">Protease Do</fullName>
    </alternativeName>
</protein>
<accession>A0P643</accession>
<dbReference type="GO" id="GO:0006508">
    <property type="term" value="P:proteolysis"/>
    <property type="evidence" value="ECO:0007669"/>
    <property type="project" value="UniProtKB-KW"/>
</dbReference>
<keyword evidence="8" id="KW-0677">Repeat</keyword>